<accession>A0A8S5T4T1</accession>
<sequence>MTDEQEKFKHLRSIADDPPRGKFVALSDGMTSLFREENGQLYSIEGIKCISWFRQQEDGTFAPVETDIAMNLAGRGYSHWIALPDDFRFWGEA</sequence>
<proteinExistence type="predicted"/>
<protein>
    <submittedName>
        <fullName evidence="1">Uncharacterized protein</fullName>
    </submittedName>
</protein>
<dbReference type="EMBL" id="BK032748">
    <property type="protein sequence ID" value="DAF58241.1"/>
    <property type="molecule type" value="Genomic_DNA"/>
</dbReference>
<name>A0A8S5T4T1_9CAUD</name>
<reference evidence="1" key="1">
    <citation type="journal article" date="2021" name="Proc. Natl. Acad. Sci. U.S.A.">
        <title>A Catalog of Tens of Thousands of Viruses from Human Metagenomes Reveals Hidden Associations with Chronic Diseases.</title>
        <authorList>
            <person name="Tisza M.J."/>
            <person name="Buck C.B."/>
        </authorList>
    </citation>
    <scope>NUCLEOTIDE SEQUENCE</scope>
    <source>
        <strain evidence="1">CtMBu2</strain>
    </source>
</reference>
<evidence type="ECO:0000313" key="1">
    <source>
        <dbReference type="EMBL" id="DAF58241.1"/>
    </source>
</evidence>
<organism evidence="1">
    <name type="scientific">Siphoviridae sp. ctMBu2</name>
    <dbReference type="NCBI Taxonomy" id="2827853"/>
    <lineage>
        <taxon>Viruses</taxon>
        <taxon>Duplodnaviria</taxon>
        <taxon>Heunggongvirae</taxon>
        <taxon>Uroviricota</taxon>
        <taxon>Caudoviricetes</taxon>
    </lineage>
</organism>